<dbReference type="GO" id="GO:0008292">
    <property type="term" value="P:acetylcholine biosynthetic process"/>
    <property type="evidence" value="ECO:0007669"/>
    <property type="project" value="TreeGrafter"/>
</dbReference>
<dbReference type="EMBL" id="OD566354">
    <property type="protein sequence ID" value="CAD7443827.1"/>
    <property type="molecule type" value="Genomic_DNA"/>
</dbReference>
<dbReference type="InterPro" id="IPR000542">
    <property type="entry name" value="Carn_acyl_trans"/>
</dbReference>
<feature type="domain" description="Choline/carnitine acyltransferase" evidence="2">
    <location>
        <begin position="20"/>
        <end position="121"/>
    </location>
</feature>
<evidence type="ECO:0000256" key="1">
    <source>
        <dbReference type="ARBA" id="ARBA00023315"/>
    </source>
</evidence>
<dbReference type="SUPFAM" id="SSF52777">
    <property type="entry name" value="CoA-dependent acyltransferases"/>
    <property type="match status" value="1"/>
</dbReference>
<dbReference type="PANTHER" id="PTHR22589">
    <property type="entry name" value="CARNITINE O-ACYLTRANSFERASE"/>
    <property type="match status" value="1"/>
</dbReference>
<dbReference type="GO" id="GO:0005737">
    <property type="term" value="C:cytoplasm"/>
    <property type="evidence" value="ECO:0007669"/>
    <property type="project" value="TreeGrafter"/>
</dbReference>
<reference evidence="3" key="1">
    <citation type="submission" date="2020-11" db="EMBL/GenBank/DDBJ databases">
        <authorList>
            <person name="Tran Van P."/>
        </authorList>
    </citation>
    <scope>NUCLEOTIDE SEQUENCE</scope>
</reference>
<proteinExistence type="predicted"/>
<keyword evidence="1" id="KW-0808">Transferase</keyword>
<dbReference type="Pfam" id="PF00755">
    <property type="entry name" value="Carn_acyltransf"/>
    <property type="match status" value="1"/>
</dbReference>
<dbReference type="InterPro" id="IPR042231">
    <property type="entry name" value="Cho/carn_acyl_trans_2"/>
</dbReference>
<name>A0A7R9I1D6_9NEOP</name>
<protein>
    <recommendedName>
        <fullName evidence="2">Choline/carnitine acyltransferase domain-containing protein</fullName>
    </recommendedName>
</protein>
<accession>A0A7R9I1D6</accession>
<sequence>MFAKVGESRHKLACLHKRALPVERATSREKGQPLCMSQYYRLLTSYRCPGVTRDVIVSTTPEGEKEGGRTTPPPTGEHIIVSCRHQLYSLPVKTPDLGLMPEDEMTTILLAIMRDASAVPSPPPVVSIYLREERHLGSGQGAARQERVENHFGRKNLSTLDLDSNLDLLVIGSLVHCKSNALDHAATEVGQMRIDFLSNLPASFLPSEFN</sequence>
<evidence type="ECO:0000313" key="3">
    <source>
        <dbReference type="EMBL" id="CAD7443827.1"/>
    </source>
</evidence>
<dbReference type="Gene3D" id="3.30.559.70">
    <property type="entry name" value="Choline/Carnitine o-acyltransferase, domain 2"/>
    <property type="match status" value="1"/>
</dbReference>
<keyword evidence="1" id="KW-0012">Acyltransferase</keyword>
<gene>
    <name evidence="3" type="ORF">TBIB3V08_LOCUS6225</name>
</gene>
<dbReference type="InterPro" id="IPR039551">
    <property type="entry name" value="Cho/carn_acyl_trans"/>
</dbReference>
<organism evidence="3">
    <name type="scientific">Timema bartmani</name>
    <dbReference type="NCBI Taxonomy" id="61472"/>
    <lineage>
        <taxon>Eukaryota</taxon>
        <taxon>Metazoa</taxon>
        <taxon>Ecdysozoa</taxon>
        <taxon>Arthropoda</taxon>
        <taxon>Hexapoda</taxon>
        <taxon>Insecta</taxon>
        <taxon>Pterygota</taxon>
        <taxon>Neoptera</taxon>
        <taxon>Polyneoptera</taxon>
        <taxon>Phasmatodea</taxon>
        <taxon>Timematodea</taxon>
        <taxon>Timematoidea</taxon>
        <taxon>Timematidae</taxon>
        <taxon>Timema</taxon>
    </lineage>
</organism>
<evidence type="ECO:0000259" key="2">
    <source>
        <dbReference type="Pfam" id="PF00755"/>
    </source>
</evidence>
<dbReference type="GO" id="GO:0045202">
    <property type="term" value="C:synapse"/>
    <property type="evidence" value="ECO:0007669"/>
    <property type="project" value="GOC"/>
</dbReference>
<dbReference type="AlphaFoldDB" id="A0A7R9I1D6"/>
<dbReference type="GO" id="GO:0043005">
    <property type="term" value="C:neuron projection"/>
    <property type="evidence" value="ECO:0007669"/>
    <property type="project" value="TreeGrafter"/>
</dbReference>
<dbReference type="GO" id="GO:0004102">
    <property type="term" value="F:choline O-acetyltransferase activity"/>
    <property type="evidence" value="ECO:0007669"/>
    <property type="project" value="TreeGrafter"/>
</dbReference>
<dbReference type="PANTHER" id="PTHR22589:SF14">
    <property type="entry name" value="CHOLINE O-ACETYLTRANSFERASE"/>
    <property type="match status" value="1"/>
</dbReference>
<dbReference type="GO" id="GO:0007274">
    <property type="term" value="P:neuromuscular synaptic transmission"/>
    <property type="evidence" value="ECO:0007669"/>
    <property type="project" value="TreeGrafter"/>
</dbReference>